<dbReference type="InterPro" id="IPR023614">
    <property type="entry name" value="Porin_dom_sf"/>
</dbReference>
<reference evidence="1 2" key="1">
    <citation type="submission" date="2020-04" db="EMBL/GenBank/DDBJ databases">
        <title>Perkinsus chesapeaki whole genome sequence.</title>
        <authorList>
            <person name="Bogema D.R."/>
        </authorList>
    </citation>
    <scope>NUCLEOTIDE SEQUENCE [LARGE SCALE GENOMIC DNA]</scope>
    <source>
        <strain evidence="1">ATCC PRA-425</strain>
    </source>
</reference>
<dbReference type="Proteomes" id="UP000591131">
    <property type="component" value="Unassembled WGS sequence"/>
</dbReference>
<dbReference type="Gene3D" id="2.40.160.10">
    <property type="entry name" value="Porin"/>
    <property type="match status" value="1"/>
</dbReference>
<keyword evidence="2" id="KW-1185">Reference proteome</keyword>
<evidence type="ECO:0000313" key="1">
    <source>
        <dbReference type="EMBL" id="KAF4652432.1"/>
    </source>
</evidence>
<sequence length="92" mass="9981">MSAKTQYDICDGKYTLYADKPELAIAAKYNINDKTYIKGTISDNMKARALVSYICGGGVTANVGISINPKAANKSKSDHDTFKMGTKFIFSS</sequence>
<gene>
    <name evidence="1" type="ORF">FOL47_011087</name>
</gene>
<dbReference type="OrthoDB" id="7827681at2759"/>
<protein>
    <submittedName>
        <fullName evidence="1">Uncharacterized protein</fullName>
    </submittedName>
</protein>
<proteinExistence type="predicted"/>
<dbReference type="EMBL" id="JAAPAO010000925">
    <property type="protein sequence ID" value="KAF4652432.1"/>
    <property type="molecule type" value="Genomic_DNA"/>
</dbReference>
<name>A0A7J6KZU0_PERCH</name>
<comment type="caution">
    <text evidence="1">The sequence shown here is derived from an EMBL/GenBank/DDBJ whole genome shotgun (WGS) entry which is preliminary data.</text>
</comment>
<accession>A0A7J6KZU0</accession>
<evidence type="ECO:0000313" key="2">
    <source>
        <dbReference type="Proteomes" id="UP000591131"/>
    </source>
</evidence>
<dbReference type="AlphaFoldDB" id="A0A7J6KZU0"/>
<organism evidence="1 2">
    <name type="scientific">Perkinsus chesapeaki</name>
    <name type="common">Clam parasite</name>
    <name type="synonym">Perkinsus andrewsi</name>
    <dbReference type="NCBI Taxonomy" id="330153"/>
    <lineage>
        <taxon>Eukaryota</taxon>
        <taxon>Sar</taxon>
        <taxon>Alveolata</taxon>
        <taxon>Perkinsozoa</taxon>
        <taxon>Perkinsea</taxon>
        <taxon>Perkinsida</taxon>
        <taxon>Perkinsidae</taxon>
        <taxon>Perkinsus</taxon>
    </lineage>
</organism>